<dbReference type="SUPFAM" id="SSF56281">
    <property type="entry name" value="Metallo-hydrolase/oxidoreductase"/>
    <property type="match status" value="1"/>
</dbReference>
<dbReference type="CDD" id="cd07724">
    <property type="entry name" value="POD-like_MBL-fold"/>
    <property type="match status" value="1"/>
</dbReference>
<dbReference type="InterPro" id="IPR036866">
    <property type="entry name" value="RibonucZ/Hydroxyglut_hydro"/>
</dbReference>
<evidence type="ECO:0000313" key="3">
    <source>
        <dbReference type="EMBL" id="ACL57709.1"/>
    </source>
</evidence>
<dbReference type="Proteomes" id="UP000008207">
    <property type="component" value="Chromosome"/>
</dbReference>
<dbReference type="RefSeq" id="WP_015929386.1">
    <property type="nucleotide sequence ID" value="NC_011894.1"/>
</dbReference>
<accession>B8IFH4</accession>
<evidence type="ECO:0000256" key="1">
    <source>
        <dbReference type="ARBA" id="ARBA00022723"/>
    </source>
</evidence>
<dbReference type="KEGG" id="mno:Mnod_2757"/>
<dbReference type="Pfam" id="PF00753">
    <property type="entry name" value="Lactamase_B"/>
    <property type="match status" value="1"/>
</dbReference>
<dbReference type="InterPro" id="IPR051682">
    <property type="entry name" value="Mito_Persulfide_Diox"/>
</dbReference>
<dbReference type="Gene3D" id="3.60.15.10">
    <property type="entry name" value="Ribonuclease Z/Hydroxyacylglutathione hydrolase-like"/>
    <property type="match status" value="1"/>
</dbReference>
<reference evidence="3 4" key="1">
    <citation type="submission" date="2009-01" db="EMBL/GenBank/DDBJ databases">
        <title>Complete sequence of chromosome of Methylobacterium nodulans ORS 2060.</title>
        <authorList>
            <consortium name="US DOE Joint Genome Institute"/>
            <person name="Lucas S."/>
            <person name="Copeland A."/>
            <person name="Lapidus A."/>
            <person name="Glavina del Rio T."/>
            <person name="Dalin E."/>
            <person name="Tice H."/>
            <person name="Bruce D."/>
            <person name="Goodwin L."/>
            <person name="Pitluck S."/>
            <person name="Sims D."/>
            <person name="Brettin T."/>
            <person name="Detter J.C."/>
            <person name="Han C."/>
            <person name="Larimer F."/>
            <person name="Land M."/>
            <person name="Hauser L."/>
            <person name="Kyrpides N."/>
            <person name="Ivanova N."/>
            <person name="Marx C.J."/>
            <person name="Richardson P."/>
        </authorList>
    </citation>
    <scope>NUCLEOTIDE SEQUENCE [LARGE SCALE GENOMIC DNA]</scope>
    <source>
        <strain evidence="4">LMG 21967 / CNCM I-2342 / ORS 2060</strain>
    </source>
</reference>
<dbReference type="OrthoDB" id="9784009at2"/>
<proteinExistence type="predicted"/>
<dbReference type="GO" id="GO:0050313">
    <property type="term" value="F:sulfur dioxygenase activity"/>
    <property type="evidence" value="ECO:0007669"/>
    <property type="project" value="InterPro"/>
</dbReference>
<dbReference type="EMBL" id="CP001349">
    <property type="protein sequence ID" value="ACL57709.1"/>
    <property type="molecule type" value="Genomic_DNA"/>
</dbReference>
<name>B8IFH4_METNO</name>
<dbReference type="PANTHER" id="PTHR43084">
    <property type="entry name" value="PERSULFIDE DIOXYGENASE ETHE1"/>
    <property type="match status" value="1"/>
</dbReference>
<dbReference type="AlphaFoldDB" id="B8IFH4"/>
<dbReference type="InterPro" id="IPR001279">
    <property type="entry name" value="Metallo-B-lactamas"/>
</dbReference>
<dbReference type="GO" id="GO:0006749">
    <property type="term" value="P:glutathione metabolic process"/>
    <property type="evidence" value="ECO:0007669"/>
    <property type="project" value="InterPro"/>
</dbReference>
<keyword evidence="1" id="KW-0479">Metal-binding</keyword>
<dbReference type="GO" id="GO:0070813">
    <property type="term" value="P:hydrogen sulfide metabolic process"/>
    <property type="evidence" value="ECO:0007669"/>
    <property type="project" value="TreeGrafter"/>
</dbReference>
<dbReference type="SMART" id="SM00849">
    <property type="entry name" value="Lactamase_B"/>
    <property type="match status" value="1"/>
</dbReference>
<gene>
    <name evidence="3" type="ordered locus">Mnod_2757</name>
</gene>
<dbReference type="eggNOG" id="COG0491">
    <property type="taxonomic scope" value="Bacteria"/>
</dbReference>
<organism evidence="3 4">
    <name type="scientific">Methylobacterium nodulans (strain LMG 21967 / CNCM I-2342 / ORS 2060)</name>
    <dbReference type="NCBI Taxonomy" id="460265"/>
    <lineage>
        <taxon>Bacteria</taxon>
        <taxon>Pseudomonadati</taxon>
        <taxon>Pseudomonadota</taxon>
        <taxon>Alphaproteobacteria</taxon>
        <taxon>Hyphomicrobiales</taxon>
        <taxon>Methylobacteriaceae</taxon>
        <taxon>Methylobacterium</taxon>
    </lineage>
</organism>
<sequence>MRSSAPTRRSPCTMRCEPVVTAFFERRTCSVQYIVADPASRECAIIDPVLDYDEKSGSIATESADALLHDIAERQLHVAWILDTHPHADHVSAACYLRERTGAPTGIGERIVEVQALWKTIYNLPDTFRADGSQWDRLFADGDRFAIGGLEAEVLFSPGHTLASVAYVIGDAAFIHDTLLMPDFGTARCDFPGGDAHQLWRSIERILALPDDTRLFTGHDYMPNGRAPAWESTVAEQRARNVHLQCAPTEKDFVALRQARDAALPLPKLILHALQLNIAGGQLPTPESNGRRYLKIPLGAFAMAQWD</sequence>
<dbReference type="HOGENOM" id="CLU_030571_6_1_5"/>
<protein>
    <submittedName>
        <fullName evidence="3">Beta-lactamase domain protein</fullName>
    </submittedName>
</protein>
<dbReference type="STRING" id="460265.Mnod_2757"/>
<dbReference type="InterPro" id="IPR044528">
    <property type="entry name" value="POD-like_MBL-fold"/>
</dbReference>
<evidence type="ECO:0000313" key="4">
    <source>
        <dbReference type="Proteomes" id="UP000008207"/>
    </source>
</evidence>
<dbReference type="PANTHER" id="PTHR43084:SF1">
    <property type="entry name" value="PERSULFIDE DIOXYGENASE ETHE1, MITOCHONDRIAL"/>
    <property type="match status" value="1"/>
</dbReference>
<feature type="domain" description="Metallo-beta-lactamase" evidence="2">
    <location>
        <begin position="29"/>
        <end position="219"/>
    </location>
</feature>
<dbReference type="GO" id="GO:0046872">
    <property type="term" value="F:metal ion binding"/>
    <property type="evidence" value="ECO:0007669"/>
    <property type="project" value="UniProtKB-KW"/>
</dbReference>
<keyword evidence="4" id="KW-1185">Reference proteome</keyword>
<evidence type="ECO:0000259" key="2">
    <source>
        <dbReference type="SMART" id="SM00849"/>
    </source>
</evidence>